<evidence type="ECO:0000313" key="1">
    <source>
        <dbReference type="EMBL" id="KAI8434556.1"/>
    </source>
</evidence>
<keyword evidence="2" id="KW-1185">Reference proteome</keyword>
<accession>A0ACC0KEB8</accession>
<organism evidence="1 2">
    <name type="scientific">Choristoneura fumiferana</name>
    <name type="common">Spruce budworm moth</name>
    <name type="synonym">Archips fumiferana</name>
    <dbReference type="NCBI Taxonomy" id="7141"/>
    <lineage>
        <taxon>Eukaryota</taxon>
        <taxon>Metazoa</taxon>
        <taxon>Ecdysozoa</taxon>
        <taxon>Arthropoda</taxon>
        <taxon>Hexapoda</taxon>
        <taxon>Insecta</taxon>
        <taxon>Pterygota</taxon>
        <taxon>Neoptera</taxon>
        <taxon>Endopterygota</taxon>
        <taxon>Lepidoptera</taxon>
        <taxon>Glossata</taxon>
        <taxon>Ditrysia</taxon>
        <taxon>Tortricoidea</taxon>
        <taxon>Tortricidae</taxon>
        <taxon>Tortricinae</taxon>
        <taxon>Choristoneura</taxon>
    </lineage>
</organism>
<gene>
    <name evidence="1" type="ORF">MSG28_003102</name>
</gene>
<protein>
    <submittedName>
        <fullName evidence="1">Uncharacterized protein</fullName>
    </submittedName>
</protein>
<dbReference type="EMBL" id="CM046105">
    <property type="protein sequence ID" value="KAI8434556.1"/>
    <property type="molecule type" value="Genomic_DNA"/>
</dbReference>
<reference evidence="1 2" key="1">
    <citation type="journal article" date="2022" name="Genome Biol. Evol.">
        <title>The Spruce Budworm Genome: Reconstructing the Evolutionary History of Antifreeze Proteins.</title>
        <authorList>
            <person name="Beliveau C."/>
            <person name="Gagne P."/>
            <person name="Picq S."/>
            <person name="Vernygora O."/>
            <person name="Keeling C.I."/>
            <person name="Pinkney K."/>
            <person name="Doucet D."/>
            <person name="Wen F."/>
            <person name="Johnston J.S."/>
            <person name="Maaroufi H."/>
            <person name="Boyle B."/>
            <person name="Laroche J."/>
            <person name="Dewar K."/>
            <person name="Juretic N."/>
            <person name="Blackburn G."/>
            <person name="Nisole A."/>
            <person name="Brunet B."/>
            <person name="Brandao M."/>
            <person name="Lumley L."/>
            <person name="Duan J."/>
            <person name="Quan G."/>
            <person name="Lucarotti C.J."/>
            <person name="Roe A.D."/>
            <person name="Sperling F.A.H."/>
            <person name="Levesque R.C."/>
            <person name="Cusson M."/>
        </authorList>
    </citation>
    <scope>NUCLEOTIDE SEQUENCE [LARGE SCALE GENOMIC DNA]</scope>
    <source>
        <strain evidence="1">Glfc:IPQL:Cfum</strain>
    </source>
</reference>
<sequence length="481" mass="54473">MAVAAQKSVASLMRKTLDRQAAVARVKFRFKERQVENIIVNYVKDKSFGPYGELVKVLQDYPLTDENFKILIEDCLSCVVLLGRDMKQFVDILCNVQWASRSQQLVELYIRFLLSLLTAHTYHCPLVLTNLVKKFRVEGENWDEHPPSETVAVWSNIHTIIAQIVAIMPMTSDLLMQTVIEQFPYYKAGCYCNRAYIHNLIWMSKYIPSLREHIVTAIVSRMVEMDSNIVDRAKNKNQSELIFEMETDEQDELSVTLDYCMLEMLRWLEEERDPALVTICNVFERVVLPTHGINAPTGSSATCGWWRRAGGGGGCGGGHPAHGRGAPGGLLARCVRVPNSRLVQHLRAMAEWCHGYITATQESTSSDNTKVHGAFHAICHAVSRAFAGVTRAHQVAYCQAILDRNARHQLHAHAAPDHLEHWFPSGKTIWPLCIEYKDWGKDGEDNQYSGMKRKLEPEEDDFLSAASPQQKLANSLSNFRQ</sequence>
<proteinExistence type="predicted"/>
<dbReference type="Proteomes" id="UP001064048">
    <property type="component" value="Chromosome 5"/>
</dbReference>
<name>A0ACC0KEB8_CHOFU</name>
<comment type="caution">
    <text evidence="1">The sequence shown here is derived from an EMBL/GenBank/DDBJ whole genome shotgun (WGS) entry which is preliminary data.</text>
</comment>
<evidence type="ECO:0000313" key="2">
    <source>
        <dbReference type="Proteomes" id="UP001064048"/>
    </source>
</evidence>